<feature type="transmembrane region" description="Helical" evidence="15">
    <location>
        <begin position="150"/>
        <end position="171"/>
    </location>
</feature>
<keyword evidence="10 15" id="KW-1133">Transmembrane helix</keyword>
<dbReference type="Gene3D" id="2.20.70.10">
    <property type="match status" value="1"/>
</dbReference>
<evidence type="ECO:0000256" key="15">
    <source>
        <dbReference type="SAM" id="Phobius"/>
    </source>
</evidence>
<evidence type="ECO:0000256" key="7">
    <source>
        <dbReference type="ARBA" id="ARBA00022729"/>
    </source>
</evidence>
<feature type="transmembrane region" description="Helical" evidence="15">
    <location>
        <begin position="359"/>
        <end position="380"/>
    </location>
</feature>
<accession>A0A835ZC36</accession>
<evidence type="ECO:0000256" key="10">
    <source>
        <dbReference type="ARBA" id="ARBA00022989"/>
    </source>
</evidence>
<keyword evidence="6 15" id="KW-0812">Transmembrane</keyword>
<feature type="compositionally biased region" description="Low complexity" evidence="14">
    <location>
        <begin position="532"/>
        <end position="549"/>
    </location>
</feature>
<feature type="compositionally biased region" description="Pro residues" evidence="14">
    <location>
        <begin position="228"/>
        <end position="243"/>
    </location>
</feature>
<dbReference type="SUPFAM" id="SSF51045">
    <property type="entry name" value="WW domain"/>
    <property type="match status" value="1"/>
</dbReference>
<evidence type="ECO:0000256" key="13">
    <source>
        <dbReference type="ARBA" id="ARBA00031116"/>
    </source>
</evidence>
<evidence type="ECO:0000256" key="6">
    <source>
        <dbReference type="ARBA" id="ARBA00022692"/>
    </source>
</evidence>
<dbReference type="Proteomes" id="UP000664859">
    <property type="component" value="Unassembled WGS sequence"/>
</dbReference>
<name>A0A835ZC36_9STRA</name>
<dbReference type="EMBL" id="JAFCMP010000024">
    <property type="protein sequence ID" value="KAG5190950.1"/>
    <property type="molecule type" value="Genomic_DNA"/>
</dbReference>
<evidence type="ECO:0000256" key="9">
    <source>
        <dbReference type="ARBA" id="ARBA00022837"/>
    </source>
</evidence>
<gene>
    <name evidence="17" type="ORF">JKP88DRAFT_296772</name>
</gene>
<feature type="region of interest" description="Disordered" evidence="14">
    <location>
        <begin position="459"/>
        <end position="481"/>
    </location>
</feature>
<comment type="caution">
    <text evidence="17">The sequence shown here is derived from an EMBL/GenBank/DDBJ whole genome shotgun (WGS) entry which is preliminary data.</text>
</comment>
<dbReference type="PANTHER" id="PTHR15929">
    <property type="entry name" value="STORE-OPERATED CALCIUM ENTRY-ASSOCIATED REGULATORY FACTOR"/>
    <property type="match status" value="1"/>
</dbReference>
<feature type="compositionally biased region" description="Low complexity" evidence="14">
    <location>
        <begin position="334"/>
        <end position="347"/>
    </location>
</feature>
<dbReference type="SMART" id="SM00456">
    <property type="entry name" value="WW"/>
    <property type="match status" value="1"/>
</dbReference>
<dbReference type="InterPro" id="IPR001202">
    <property type="entry name" value="WW_dom"/>
</dbReference>
<keyword evidence="11" id="KW-0406">Ion transport</keyword>
<reference evidence="17" key="1">
    <citation type="submission" date="2021-02" db="EMBL/GenBank/DDBJ databases">
        <title>First Annotated Genome of the Yellow-green Alga Tribonema minus.</title>
        <authorList>
            <person name="Mahan K.M."/>
        </authorList>
    </citation>
    <scope>NUCLEOTIDE SEQUENCE</scope>
    <source>
        <strain evidence="17">UTEX B ZZ1240</strain>
    </source>
</reference>
<dbReference type="GO" id="GO:0006816">
    <property type="term" value="P:calcium ion transport"/>
    <property type="evidence" value="ECO:0007669"/>
    <property type="project" value="UniProtKB-KW"/>
</dbReference>
<evidence type="ECO:0000256" key="5">
    <source>
        <dbReference type="ARBA" id="ARBA00022568"/>
    </source>
</evidence>
<sequence>MLLQDVQSLIFTRDELTTGRRSEPVQQLDCHGTLCGSEADTFERVLCANMGLTEDGTPAWECKADLPDGYKLTQVNVNCEGLTGSSDDDILAGSCQLHYALLSTAAAPAAAAATDGAAVPQLDFTSAASRSRQRAHASAQQQHQRSSPPLLSRNALLAGGGALLLLLRIAAQKRQRRRRTAAAAPAALGSPRYASAQNGDHDPVPEAFAVPLDGVESGIPLAQAVAVPPAPPGPPPPSPPCAEPPESCEGLPLPAGWQRQQDSSGRAFFVDHSMQRTTWADPRERQLEKMWAGYVAQRRAWDAAEAERRAQWAAAFQRQHAAAQAQAQQQRAAAAAAAAETQPQQQQGDEQGDDGGLRFAVAALVGFFFRPALPFVHLFLPRDAAQGLFVGSIAGGIAAGGAAAAPAVRRRWRTAHAYGGCAARHALMRHRERAGMPDAAALRRCNSCAADHRRSADIGAARRRSCGTPPPPPRRRRRAVPSRRRGLRCRCVLRAACVLSTDITAVRRDANPAMLLTGRRREGESWNRSPLAAGAGRGVRSSANGETGA</sequence>
<feature type="region of interest" description="Disordered" evidence="14">
    <location>
        <begin position="227"/>
        <end position="251"/>
    </location>
</feature>
<dbReference type="GO" id="GO:2001256">
    <property type="term" value="P:regulation of store-operated calcium entry"/>
    <property type="evidence" value="ECO:0007669"/>
    <property type="project" value="InterPro"/>
</dbReference>
<evidence type="ECO:0000313" key="18">
    <source>
        <dbReference type="Proteomes" id="UP000664859"/>
    </source>
</evidence>
<keyword evidence="4" id="KW-0813">Transport</keyword>
<evidence type="ECO:0000256" key="3">
    <source>
        <dbReference type="ARBA" id="ARBA00016584"/>
    </source>
</evidence>
<dbReference type="PANTHER" id="PTHR15929:SF0">
    <property type="entry name" value="STORE-OPERATED CALCIUM ENTRY-ASSOCIATED REGULATORY FACTOR"/>
    <property type="match status" value="1"/>
</dbReference>
<evidence type="ECO:0000256" key="4">
    <source>
        <dbReference type="ARBA" id="ARBA00022448"/>
    </source>
</evidence>
<feature type="region of interest" description="Disordered" evidence="14">
    <location>
        <begin position="334"/>
        <end position="353"/>
    </location>
</feature>
<dbReference type="OrthoDB" id="20303at2759"/>
<evidence type="ECO:0000256" key="12">
    <source>
        <dbReference type="ARBA" id="ARBA00023136"/>
    </source>
</evidence>
<evidence type="ECO:0000256" key="14">
    <source>
        <dbReference type="SAM" id="MobiDB-lite"/>
    </source>
</evidence>
<organism evidence="17 18">
    <name type="scientific">Tribonema minus</name>
    <dbReference type="NCBI Taxonomy" id="303371"/>
    <lineage>
        <taxon>Eukaryota</taxon>
        <taxon>Sar</taxon>
        <taxon>Stramenopiles</taxon>
        <taxon>Ochrophyta</taxon>
        <taxon>PX clade</taxon>
        <taxon>Xanthophyceae</taxon>
        <taxon>Tribonematales</taxon>
        <taxon>Tribonemataceae</taxon>
        <taxon>Tribonema</taxon>
    </lineage>
</organism>
<keyword evidence="18" id="KW-1185">Reference proteome</keyword>
<feature type="transmembrane region" description="Helical" evidence="15">
    <location>
        <begin position="386"/>
        <end position="408"/>
    </location>
</feature>
<feature type="region of interest" description="Disordered" evidence="14">
    <location>
        <begin position="127"/>
        <end position="152"/>
    </location>
</feature>
<dbReference type="InterPro" id="IPR009567">
    <property type="entry name" value="SARAF"/>
</dbReference>
<evidence type="ECO:0000256" key="11">
    <source>
        <dbReference type="ARBA" id="ARBA00023065"/>
    </source>
</evidence>
<protein>
    <recommendedName>
        <fullName evidence="3">Store-operated calcium entry-associated regulatory factor</fullName>
    </recommendedName>
    <alternativeName>
        <fullName evidence="13">Transmembrane protein 66</fullName>
    </alternativeName>
</protein>
<evidence type="ECO:0000256" key="8">
    <source>
        <dbReference type="ARBA" id="ARBA00022824"/>
    </source>
</evidence>
<keyword evidence="8" id="KW-0256">Endoplasmic reticulum</keyword>
<evidence type="ECO:0000259" key="16">
    <source>
        <dbReference type="PROSITE" id="PS50020"/>
    </source>
</evidence>
<evidence type="ECO:0000256" key="2">
    <source>
        <dbReference type="ARBA" id="ARBA00006833"/>
    </source>
</evidence>
<evidence type="ECO:0000313" key="17">
    <source>
        <dbReference type="EMBL" id="KAG5190950.1"/>
    </source>
</evidence>
<feature type="region of interest" description="Disordered" evidence="14">
    <location>
        <begin position="520"/>
        <end position="549"/>
    </location>
</feature>
<dbReference type="PROSITE" id="PS50020">
    <property type="entry name" value="WW_DOMAIN_2"/>
    <property type="match status" value="1"/>
</dbReference>
<proteinExistence type="inferred from homology"/>
<dbReference type="AlphaFoldDB" id="A0A835ZC36"/>
<keyword evidence="5" id="KW-0109">Calcium transport</keyword>
<keyword evidence="7" id="KW-0732">Signal</keyword>
<keyword evidence="12 15" id="KW-0472">Membrane</keyword>
<dbReference type="Pfam" id="PF06682">
    <property type="entry name" value="SARAF"/>
    <property type="match status" value="1"/>
</dbReference>
<dbReference type="GO" id="GO:0005789">
    <property type="term" value="C:endoplasmic reticulum membrane"/>
    <property type="evidence" value="ECO:0007669"/>
    <property type="project" value="UniProtKB-SubCell"/>
</dbReference>
<keyword evidence="9" id="KW-0106">Calcium</keyword>
<evidence type="ECO:0000256" key="1">
    <source>
        <dbReference type="ARBA" id="ARBA00004115"/>
    </source>
</evidence>
<dbReference type="PROSITE" id="PS01159">
    <property type="entry name" value="WW_DOMAIN_1"/>
    <property type="match status" value="1"/>
</dbReference>
<comment type="similarity">
    <text evidence="2">Belongs to the SARAF family.</text>
</comment>
<comment type="subcellular location">
    <subcellularLocation>
        <location evidence="1">Endoplasmic reticulum membrane</location>
        <topology evidence="1">Single-pass type I membrane protein</topology>
    </subcellularLocation>
</comment>
<dbReference type="CDD" id="cd00201">
    <property type="entry name" value="WW"/>
    <property type="match status" value="1"/>
</dbReference>
<dbReference type="InterPro" id="IPR036020">
    <property type="entry name" value="WW_dom_sf"/>
</dbReference>
<feature type="domain" description="WW" evidence="16">
    <location>
        <begin position="251"/>
        <end position="284"/>
    </location>
</feature>